<name>A0ABM9I232_9GAMM</name>
<sequence>MLDQRPPTRYNQFLKIATWFEGTLILVAYGIGWAVSINPLAHLNLTPIGFFWGIAGTLPLYLLFALSYNLPWSSMRAVRNFLVEKLGPFLSRYRWHELLYLGFLAGISEEILFRGLLQSWFEQNWGWIGGIVFSNLVFALVHWVTPLYALLAGLTGVYLGIAFDFGGERNLVVPILIHAIYDFLAFIAVAQTYRREKSRSF</sequence>
<keyword evidence="1" id="KW-1133">Transmembrane helix</keyword>
<proteinExistence type="predicted"/>
<feature type="transmembrane region" description="Helical" evidence="1">
    <location>
        <begin position="148"/>
        <end position="165"/>
    </location>
</feature>
<feature type="transmembrane region" description="Helical" evidence="1">
    <location>
        <begin position="48"/>
        <end position="70"/>
    </location>
</feature>
<accession>A0ABM9I232</accession>
<feature type="transmembrane region" description="Helical" evidence="1">
    <location>
        <begin position="171"/>
        <end position="190"/>
    </location>
</feature>
<dbReference type="PANTHER" id="PTHR43592:SF15">
    <property type="entry name" value="CAAX AMINO TERMINAL PROTEASE FAMILY PROTEIN"/>
    <property type="match status" value="1"/>
</dbReference>
<keyword evidence="1" id="KW-0812">Transmembrane</keyword>
<evidence type="ECO:0000256" key="1">
    <source>
        <dbReference type="SAM" id="Phobius"/>
    </source>
</evidence>
<reference evidence="3 4" key="1">
    <citation type="submission" date="2023-03" db="EMBL/GenBank/DDBJ databases">
        <authorList>
            <person name="Pearce D."/>
        </authorList>
    </citation>
    <scope>NUCLEOTIDE SEQUENCE [LARGE SCALE GENOMIC DNA]</scope>
    <source>
        <strain evidence="3">Msz</strain>
    </source>
</reference>
<evidence type="ECO:0000259" key="2">
    <source>
        <dbReference type="Pfam" id="PF02517"/>
    </source>
</evidence>
<feature type="domain" description="CAAX prenyl protease 2/Lysostaphin resistance protein A-like" evidence="2">
    <location>
        <begin position="96"/>
        <end position="184"/>
    </location>
</feature>
<dbReference type="InterPro" id="IPR003675">
    <property type="entry name" value="Rce1/LyrA-like_dom"/>
</dbReference>
<dbReference type="PANTHER" id="PTHR43592">
    <property type="entry name" value="CAAX AMINO TERMINAL PROTEASE"/>
    <property type="match status" value="1"/>
</dbReference>
<protein>
    <recommendedName>
        <fullName evidence="2">CAAX prenyl protease 2/Lysostaphin resistance protein A-like domain-containing protein</fullName>
    </recommendedName>
</protein>
<keyword evidence="4" id="KW-1185">Reference proteome</keyword>
<feature type="transmembrane region" description="Helical" evidence="1">
    <location>
        <begin position="12"/>
        <end position="36"/>
    </location>
</feature>
<gene>
    <name evidence="3" type="ORF">MSZNOR_2316</name>
</gene>
<evidence type="ECO:0000313" key="4">
    <source>
        <dbReference type="Proteomes" id="UP001162030"/>
    </source>
</evidence>
<dbReference type="Pfam" id="PF02517">
    <property type="entry name" value="Rce1-like"/>
    <property type="match status" value="1"/>
</dbReference>
<dbReference type="EMBL" id="OX458333">
    <property type="protein sequence ID" value="CAI8840349.1"/>
    <property type="molecule type" value="Genomic_DNA"/>
</dbReference>
<organism evidence="3 4">
    <name type="scientific">Methylocaldum szegediense</name>
    <dbReference type="NCBI Taxonomy" id="73780"/>
    <lineage>
        <taxon>Bacteria</taxon>
        <taxon>Pseudomonadati</taxon>
        <taxon>Pseudomonadota</taxon>
        <taxon>Gammaproteobacteria</taxon>
        <taxon>Methylococcales</taxon>
        <taxon>Methylococcaceae</taxon>
        <taxon>Methylocaldum</taxon>
    </lineage>
</organism>
<evidence type="ECO:0000313" key="3">
    <source>
        <dbReference type="EMBL" id="CAI8840349.1"/>
    </source>
</evidence>
<keyword evidence="1" id="KW-0472">Membrane</keyword>
<dbReference type="Proteomes" id="UP001162030">
    <property type="component" value="Chromosome"/>
</dbReference>
<dbReference type="RefSeq" id="WP_317964021.1">
    <property type="nucleotide sequence ID" value="NZ_OX458333.1"/>
</dbReference>